<evidence type="ECO:0000259" key="7">
    <source>
        <dbReference type="Pfam" id="PF13396"/>
    </source>
</evidence>
<comment type="subcellular location">
    <subcellularLocation>
        <location evidence="1">Cell membrane</location>
        <topology evidence="1">Multi-pass membrane protein</topology>
    </subcellularLocation>
</comment>
<evidence type="ECO:0000256" key="4">
    <source>
        <dbReference type="ARBA" id="ARBA00022989"/>
    </source>
</evidence>
<evidence type="ECO:0000256" key="1">
    <source>
        <dbReference type="ARBA" id="ARBA00004651"/>
    </source>
</evidence>
<keyword evidence="5 6" id="KW-0472">Membrane</keyword>
<dbReference type="AlphaFoldDB" id="A0A519BDI9"/>
<evidence type="ECO:0000313" key="9">
    <source>
        <dbReference type="Proteomes" id="UP000320813"/>
    </source>
</evidence>
<feature type="domain" description="Cardiolipin synthase N-terminal" evidence="7">
    <location>
        <begin position="22"/>
        <end position="64"/>
    </location>
</feature>
<evidence type="ECO:0000256" key="2">
    <source>
        <dbReference type="ARBA" id="ARBA00022475"/>
    </source>
</evidence>
<evidence type="ECO:0000313" key="8">
    <source>
        <dbReference type="EMBL" id="RZD15335.1"/>
    </source>
</evidence>
<evidence type="ECO:0000256" key="6">
    <source>
        <dbReference type="SAM" id="Phobius"/>
    </source>
</evidence>
<organism evidence="8 9">
    <name type="scientific">Candidatus Acidulodesulfobacterium ferriphilum</name>
    <dbReference type="NCBI Taxonomy" id="2597223"/>
    <lineage>
        <taxon>Bacteria</taxon>
        <taxon>Deltaproteobacteria</taxon>
        <taxon>Candidatus Acidulodesulfobacterales</taxon>
        <taxon>Candidatus Acidulodesulfobacterium</taxon>
    </lineage>
</organism>
<name>A0A519BDI9_9DELT</name>
<proteinExistence type="predicted"/>
<comment type="caution">
    <text evidence="8">The sequence shown here is derived from an EMBL/GenBank/DDBJ whole genome shotgun (WGS) entry which is preliminary data.</text>
</comment>
<reference evidence="8 9" key="1">
    <citation type="submission" date="2019-01" db="EMBL/GenBank/DDBJ databases">
        <title>Insights into ecological role of a new deltaproteobacterial order Candidatus Sinidesulfobacterales (Sva0485) by metagenomics and metatranscriptomics.</title>
        <authorList>
            <person name="Tan S."/>
            <person name="Liu J."/>
            <person name="Fang Y."/>
            <person name="Hedlund B.P."/>
            <person name="Lian Z.H."/>
            <person name="Huang L.Y."/>
            <person name="Li J.T."/>
            <person name="Huang L.N."/>
            <person name="Li W.J."/>
            <person name="Jiang H.C."/>
            <person name="Dong H.L."/>
            <person name="Shu W.S."/>
        </authorList>
    </citation>
    <scope>NUCLEOTIDE SEQUENCE [LARGE SCALE GENOMIC DNA]</scope>
    <source>
        <strain evidence="8">AP3</strain>
    </source>
</reference>
<dbReference type="EMBL" id="SGBD01000001">
    <property type="protein sequence ID" value="RZD15335.1"/>
    <property type="molecule type" value="Genomic_DNA"/>
</dbReference>
<dbReference type="Proteomes" id="UP000320813">
    <property type="component" value="Unassembled WGS sequence"/>
</dbReference>
<evidence type="ECO:0000256" key="5">
    <source>
        <dbReference type="ARBA" id="ARBA00023136"/>
    </source>
</evidence>
<keyword evidence="3 6" id="KW-0812">Transmembrane</keyword>
<feature type="transmembrane region" description="Helical" evidence="6">
    <location>
        <begin position="6"/>
        <end position="31"/>
    </location>
</feature>
<dbReference type="InterPro" id="IPR027379">
    <property type="entry name" value="CLS_N"/>
</dbReference>
<dbReference type="GO" id="GO:0005886">
    <property type="term" value="C:plasma membrane"/>
    <property type="evidence" value="ECO:0007669"/>
    <property type="project" value="UniProtKB-SubCell"/>
</dbReference>
<dbReference type="Pfam" id="PF13396">
    <property type="entry name" value="PLDc_N"/>
    <property type="match status" value="1"/>
</dbReference>
<protein>
    <recommendedName>
        <fullName evidence="7">Cardiolipin synthase N-terminal domain-containing protein</fullName>
    </recommendedName>
</protein>
<feature type="transmembrane region" description="Helical" evidence="6">
    <location>
        <begin position="43"/>
        <end position="63"/>
    </location>
</feature>
<gene>
    <name evidence="8" type="ORF">EVJ47_03420</name>
</gene>
<accession>A0A519BDI9</accession>
<keyword evidence="4 6" id="KW-1133">Transmembrane helix</keyword>
<keyword evidence="2" id="KW-1003">Cell membrane</keyword>
<evidence type="ECO:0000256" key="3">
    <source>
        <dbReference type="ARBA" id="ARBA00022692"/>
    </source>
</evidence>
<sequence>MIASMFGFGMLFMFLFWIASIVLWISALIDILKSDFRGGSDKIVWLLVVVFLPLLGAILYFTIGKNQKVNKPAGDSNQNNPR</sequence>